<gene>
    <name evidence="2" type="ORF">CAEBREN_22202</name>
</gene>
<proteinExistence type="predicted"/>
<dbReference type="InterPro" id="IPR040437">
    <property type="entry name" value="F10E9.3-like"/>
</dbReference>
<dbReference type="InParanoid" id="G0NBV2"/>
<dbReference type="OrthoDB" id="5801404at2759"/>
<organism evidence="3">
    <name type="scientific">Caenorhabditis brenneri</name>
    <name type="common">Nematode worm</name>
    <dbReference type="NCBI Taxonomy" id="135651"/>
    <lineage>
        <taxon>Eukaryota</taxon>
        <taxon>Metazoa</taxon>
        <taxon>Ecdysozoa</taxon>
        <taxon>Nematoda</taxon>
        <taxon>Chromadorea</taxon>
        <taxon>Rhabditida</taxon>
        <taxon>Rhabditina</taxon>
        <taxon>Rhabditomorpha</taxon>
        <taxon>Rhabditoidea</taxon>
        <taxon>Rhabditidae</taxon>
        <taxon>Peloderinae</taxon>
        <taxon>Caenorhabditis</taxon>
    </lineage>
</organism>
<evidence type="ECO:0000313" key="3">
    <source>
        <dbReference type="Proteomes" id="UP000008068"/>
    </source>
</evidence>
<dbReference type="FunCoup" id="G0NBV2">
    <property type="interactions" value="226"/>
</dbReference>
<dbReference type="EMBL" id="GL379859">
    <property type="protein sequence ID" value="EGT57125.1"/>
    <property type="molecule type" value="Genomic_DNA"/>
</dbReference>
<keyword evidence="1" id="KW-0732">Signal</keyword>
<dbReference type="Proteomes" id="UP000008068">
    <property type="component" value="Unassembled WGS sequence"/>
</dbReference>
<evidence type="ECO:0008006" key="4">
    <source>
        <dbReference type="Google" id="ProtNLM"/>
    </source>
</evidence>
<dbReference type="AlphaFoldDB" id="G0NBV2"/>
<dbReference type="eggNOG" id="ENOG502T3DR">
    <property type="taxonomic scope" value="Eukaryota"/>
</dbReference>
<name>G0NBV2_CAEBE</name>
<keyword evidence="3" id="KW-1185">Reference proteome</keyword>
<accession>G0NBV2</accession>
<sequence>MGKLMIFVFCFLHLLHPALSATKWPSFTDSQIMELLPRICPAKNLLCPSPRYSKETYVWDEVKVLSSEAVATFKSGKIKREDTYRFFKKEFCCDEPQCLKLCGIFKKEEIGLVKDFPGNVRKIFSLKLDGLEKFRQNVEKYLRHSNNTSSRGYPAEIEDYFDFIAKHEDRILSLLGKSKNE</sequence>
<dbReference type="PANTHER" id="PTHR36953">
    <property type="entry name" value="PROTEIN CBG07386-RELATED"/>
    <property type="match status" value="1"/>
</dbReference>
<evidence type="ECO:0000313" key="2">
    <source>
        <dbReference type="EMBL" id="EGT57125.1"/>
    </source>
</evidence>
<dbReference type="OMA" id="CLARCNI"/>
<feature type="signal peptide" evidence="1">
    <location>
        <begin position="1"/>
        <end position="20"/>
    </location>
</feature>
<reference evidence="3" key="1">
    <citation type="submission" date="2011-07" db="EMBL/GenBank/DDBJ databases">
        <authorList>
            <consortium name="Caenorhabditis brenneri Sequencing and Analysis Consortium"/>
            <person name="Wilson R.K."/>
        </authorList>
    </citation>
    <scope>NUCLEOTIDE SEQUENCE [LARGE SCALE GENOMIC DNA]</scope>
    <source>
        <strain evidence="3">PB2801</strain>
    </source>
</reference>
<evidence type="ECO:0000256" key="1">
    <source>
        <dbReference type="SAM" id="SignalP"/>
    </source>
</evidence>
<dbReference type="HOGENOM" id="CLU_099988_0_0_1"/>
<feature type="chain" id="PRO_5003405549" description="DUF19 domain-containing protein" evidence="1">
    <location>
        <begin position="21"/>
        <end position="181"/>
    </location>
</feature>
<protein>
    <recommendedName>
        <fullName evidence="4">DUF19 domain-containing protein</fullName>
    </recommendedName>
</protein>